<evidence type="ECO:0000256" key="1">
    <source>
        <dbReference type="ARBA" id="ARBA00001946"/>
    </source>
</evidence>
<dbReference type="InterPro" id="IPR025662">
    <property type="entry name" value="Sigma_54_int_dom_ATP-bd_1"/>
</dbReference>
<feature type="binding site" evidence="10">
    <location>
        <begin position="18"/>
        <end position="25"/>
    </location>
    <ligand>
        <name>ATP</name>
        <dbReference type="ChEBI" id="CHEBI:30616"/>
    </ligand>
</feature>
<keyword evidence="7 10" id="KW-0067">ATP-binding</keyword>
<gene>
    <name evidence="10 14" type="primary">miaA</name>
    <name evidence="14" type="ORF">COX03_00540</name>
</gene>
<feature type="region of interest" description="Interaction with substrate tRNA" evidence="10">
    <location>
        <begin position="43"/>
        <end position="46"/>
    </location>
</feature>
<sequence>MNYKQSLSLRQKLLVICGQTGTGKTSLAIFLAKKFNGELISADSRQVYKGLDIGTGKDLDEVKKSNVRVWGYDLVDPKKNFSVGNYIKFAQKTISDIQKRGKLPILVGGTGLFIKGVIDGIPTAFVPRNMKLRKNLEDKSPNELFEMLAHMDPIRAGAMNVSDRLNPRRLIRGIEVATMGLEGKKPRFFGPKYEALEIGLYAPSSLLSEKIRKRVDKRIKAGVESEVKKLLNMGVGWAHQSMTSLGYRHWKDYFEGNVPKNEVIEGWKREEKKYAKRQLTWFKKDKRINWFDVSNRGFEKNVEELVKKWYS</sequence>
<feature type="site" description="Interaction with substrate tRNA" evidence="10">
    <location>
        <position position="110"/>
    </location>
</feature>
<dbReference type="PANTHER" id="PTHR11088">
    <property type="entry name" value="TRNA DIMETHYLALLYLTRANSFERASE"/>
    <property type="match status" value="1"/>
</dbReference>
<protein>
    <recommendedName>
        <fullName evidence="10">tRNA dimethylallyltransferase</fullName>
        <ecNumber evidence="10">2.5.1.75</ecNumber>
    </recommendedName>
    <alternativeName>
        <fullName evidence="10">Dimethylallyl diphosphate:tRNA dimethylallyltransferase</fullName>
        <shortName evidence="10">DMAPP:tRNA dimethylallyltransferase</shortName>
        <shortName evidence="10">DMATase</shortName>
    </alternativeName>
    <alternativeName>
        <fullName evidence="10">Isopentenyl-diphosphate:tRNA isopentenyltransferase</fullName>
        <shortName evidence="10">IPP transferase</shortName>
        <shortName evidence="10">IPPT</shortName>
        <shortName evidence="10">IPTase</shortName>
    </alternativeName>
</protein>
<dbReference type="InterPro" id="IPR018022">
    <property type="entry name" value="IPT"/>
</dbReference>
<evidence type="ECO:0000313" key="15">
    <source>
        <dbReference type="Proteomes" id="UP000229847"/>
    </source>
</evidence>
<evidence type="ECO:0000256" key="2">
    <source>
        <dbReference type="ARBA" id="ARBA00003213"/>
    </source>
</evidence>
<comment type="cofactor">
    <cofactor evidence="1 10">
        <name>Mg(2+)</name>
        <dbReference type="ChEBI" id="CHEBI:18420"/>
    </cofactor>
</comment>
<dbReference type="GO" id="GO:0006400">
    <property type="term" value="P:tRNA modification"/>
    <property type="evidence" value="ECO:0007669"/>
    <property type="project" value="TreeGrafter"/>
</dbReference>
<comment type="similarity">
    <text evidence="3 10 13">Belongs to the IPP transferase family.</text>
</comment>
<organism evidence="14 15">
    <name type="scientific">Candidatus Woesebacteria bacterium CG22_combo_CG10-13_8_21_14_all_39_10</name>
    <dbReference type="NCBI Taxonomy" id="1975059"/>
    <lineage>
        <taxon>Bacteria</taxon>
        <taxon>Candidatus Woeseibacteriota</taxon>
    </lineage>
</organism>
<dbReference type="EMBL" id="PCSW01000015">
    <property type="protein sequence ID" value="PIP57917.1"/>
    <property type="molecule type" value="Genomic_DNA"/>
</dbReference>
<keyword evidence="8 10" id="KW-0460">Magnesium</keyword>
<dbReference type="Proteomes" id="UP000229847">
    <property type="component" value="Unassembled WGS sequence"/>
</dbReference>
<dbReference type="EC" id="2.5.1.75" evidence="10"/>
<evidence type="ECO:0000256" key="10">
    <source>
        <dbReference type="HAMAP-Rule" id="MF_00185"/>
    </source>
</evidence>
<keyword evidence="6 10" id="KW-0547">Nucleotide-binding</keyword>
<evidence type="ECO:0000256" key="13">
    <source>
        <dbReference type="RuleBase" id="RU003785"/>
    </source>
</evidence>
<evidence type="ECO:0000313" key="14">
    <source>
        <dbReference type="EMBL" id="PIP57917.1"/>
    </source>
</evidence>
<dbReference type="Gene3D" id="1.10.20.140">
    <property type="match status" value="1"/>
</dbReference>
<feature type="binding site" evidence="10">
    <location>
        <begin position="20"/>
        <end position="25"/>
    </location>
    <ligand>
        <name>substrate</name>
    </ligand>
</feature>
<dbReference type="PANTHER" id="PTHR11088:SF60">
    <property type="entry name" value="TRNA DIMETHYLALLYLTRANSFERASE"/>
    <property type="match status" value="1"/>
</dbReference>
<dbReference type="SUPFAM" id="SSF52540">
    <property type="entry name" value="P-loop containing nucleoside triphosphate hydrolases"/>
    <property type="match status" value="1"/>
</dbReference>
<reference evidence="14 15" key="1">
    <citation type="submission" date="2017-09" db="EMBL/GenBank/DDBJ databases">
        <title>Depth-based differentiation of microbial function through sediment-hosted aquifers and enrichment of novel symbionts in the deep terrestrial subsurface.</title>
        <authorList>
            <person name="Probst A.J."/>
            <person name="Ladd B."/>
            <person name="Jarett J.K."/>
            <person name="Geller-Mcgrath D.E."/>
            <person name="Sieber C.M."/>
            <person name="Emerson J.B."/>
            <person name="Anantharaman K."/>
            <person name="Thomas B.C."/>
            <person name="Malmstrom R."/>
            <person name="Stieglmeier M."/>
            <person name="Klingl A."/>
            <person name="Woyke T."/>
            <person name="Ryan C.M."/>
            <person name="Banfield J.F."/>
        </authorList>
    </citation>
    <scope>NUCLEOTIDE SEQUENCE [LARGE SCALE GENOMIC DNA]</scope>
    <source>
        <strain evidence="14">CG22_combo_CG10-13_8_21_14_all_39_10</strain>
    </source>
</reference>
<comment type="function">
    <text evidence="2 10 12">Catalyzes the transfer of a dimethylallyl group onto the adenine at position 37 in tRNAs that read codons beginning with uridine, leading to the formation of N6-(dimethylallyl)adenosine (i(6)A).</text>
</comment>
<dbReference type="AlphaFoldDB" id="A0A2H0BJS3"/>
<dbReference type="InterPro" id="IPR039657">
    <property type="entry name" value="Dimethylallyltransferase"/>
</dbReference>
<evidence type="ECO:0000256" key="8">
    <source>
        <dbReference type="ARBA" id="ARBA00022842"/>
    </source>
</evidence>
<comment type="catalytic activity">
    <reaction evidence="9 10 11">
        <text>adenosine(37) in tRNA + dimethylallyl diphosphate = N(6)-dimethylallyladenosine(37) in tRNA + diphosphate</text>
        <dbReference type="Rhea" id="RHEA:26482"/>
        <dbReference type="Rhea" id="RHEA-COMP:10162"/>
        <dbReference type="Rhea" id="RHEA-COMP:10375"/>
        <dbReference type="ChEBI" id="CHEBI:33019"/>
        <dbReference type="ChEBI" id="CHEBI:57623"/>
        <dbReference type="ChEBI" id="CHEBI:74411"/>
        <dbReference type="ChEBI" id="CHEBI:74415"/>
        <dbReference type="EC" id="2.5.1.75"/>
    </reaction>
</comment>
<evidence type="ECO:0000256" key="4">
    <source>
        <dbReference type="ARBA" id="ARBA00022679"/>
    </source>
</evidence>
<evidence type="ECO:0000256" key="12">
    <source>
        <dbReference type="RuleBase" id="RU003784"/>
    </source>
</evidence>
<evidence type="ECO:0000256" key="6">
    <source>
        <dbReference type="ARBA" id="ARBA00022741"/>
    </source>
</evidence>
<keyword evidence="5 10" id="KW-0819">tRNA processing</keyword>
<dbReference type="HAMAP" id="MF_00185">
    <property type="entry name" value="IPP_trans"/>
    <property type="match status" value="1"/>
</dbReference>
<evidence type="ECO:0000256" key="9">
    <source>
        <dbReference type="ARBA" id="ARBA00049563"/>
    </source>
</evidence>
<dbReference type="PROSITE" id="PS00675">
    <property type="entry name" value="SIGMA54_INTERACT_1"/>
    <property type="match status" value="1"/>
</dbReference>
<proteinExistence type="inferred from homology"/>
<feature type="site" description="Interaction with substrate tRNA" evidence="10">
    <location>
        <position position="133"/>
    </location>
</feature>
<dbReference type="InterPro" id="IPR027417">
    <property type="entry name" value="P-loop_NTPase"/>
</dbReference>
<dbReference type="Pfam" id="PF01715">
    <property type="entry name" value="IPPT"/>
    <property type="match status" value="1"/>
</dbReference>
<dbReference type="GO" id="GO:0052381">
    <property type="term" value="F:tRNA dimethylallyltransferase activity"/>
    <property type="evidence" value="ECO:0007669"/>
    <property type="project" value="UniProtKB-UniRule"/>
</dbReference>
<dbReference type="GO" id="GO:0005524">
    <property type="term" value="F:ATP binding"/>
    <property type="evidence" value="ECO:0007669"/>
    <property type="project" value="UniProtKB-UniRule"/>
</dbReference>
<name>A0A2H0BJS3_9BACT</name>
<evidence type="ECO:0000256" key="5">
    <source>
        <dbReference type="ARBA" id="ARBA00022694"/>
    </source>
</evidence>
<dbReference type="NCBIfam" id="TIGR00174">
    <property type="entry name" value="miaA"/>
    <property type="match status" value="1"/>
</dbReference>
<comment type="caution">
    <text evidence="10">Lacks conserved residue(s) required for the propagation of feature annotation.</text>
</comment>
<accession>A0A2H0BJS3</accession>
<dbReference type="Gene3D" id="3.40.50.300">
    <property type="entry name" value="P-loop containing nucleotide triphosphate hydrolases"/>
    <property type="match status" value="1"/>
</dbReference>
<evidence type="ECO:0000256" key="7">
    <source>
        <dbReference type="ARBA" id="ARBA00022840"/>
    </source>
</evidence>
<evidence type="ECO:0000256" key="3">
    <source>
        <dbReference type="ARBA" id="ARBA00005842"/>
    </source>
</evidence>
<comment type="caution">
    <text evidence="14">The sequence shown here is derived from an EMBL/GenBank/DDBJ whole genome shotgun (WGS) entry which is preliminary data.</text>
</comment>
<evidence type="ECO:0000256" key="11">
    <source>
        <dbReference type="RuleBase" id="RU003783"/>
    </source>
</evidence>
<comment type="subunit">
    <text evidence="10">Monomer.</text>
</comment>
<keyword evidence="4 10" id="KW-0808">Transferase</keyword>